<proteinExistence type="predicted"/>
<dbReference type="CTD" id="160065"/>
<gene>
    <name evidence="3" type="primary">PATE1</name>
</gene>
<dbReference type="Pfam" id="PF00021">
    <property type="entry name" value="UPAR_LY6"/>
    <property type="match status" value="1"/>
</dbReference>
<dbReference type="GeneID" id="103206628"/>
<dbReference type="OrthoDB" id="9804658at2759"/>
<dbReference type="Proteomes" id="UP000694850">
    <property type="component" value="Unplaced"/>
</dbReference>
<organism evidence="2 3">
    <name type="scientific">Orycteropus afer afer</name>
    <dbReference type="NCBI Taxonomy" id="1230840"/>
    <lineage>
        <taxon>Eukaryota</taxon>
        <taxon>Metazoa</taxon>
        <taxon>Chordata</taxon>
        <taxon>Craniata</taxon>
        <taxon>Vertebrata</taxon>
        <taxon>Euteleostomi</taxon>
        <taxon>Mammalia</taxon>
        <taxon>Eutheria</taxon>
        <taxon>Afrotheria</taxon>
        <taxon>Tubulidentata</taxon>
        <taxon>Orycteropodidae</taxon>
        <taxon>Orycteropus</taxon>
    </lineage>
</organism>
<accession>A0A8B7ARK2</accession>
<feature type="domain" description="UPAR/Ly6" evidence="1">
    <location>
        <begin position="23"/>
        <end position="104"/>
    </location>
</feature>
<dbReference type="CDD" id="cd23577">
    <property type="entry name" value="TFP_LU_ECD_PATE1"/>
    <property type="match status" value="1"/>
</dbReference>
<dbReference type="InterPro" id="IPR016054">
    <property type="entry name" value="LY6_UPA_recep-like"/>
</dbReference>
<dbReference type="RefSeq" id="XP_007950319.1">
    <property type="nucleotide sequence ID" value="XM_007952128.1"/>
</dbReference>
<dbReference type="AlphaFoldDB" id="A0A8B7ARK2"/>
<evidence type="ECO:0000313" key="3">
    <source>
        <dbReference type="RefSeq" id="XP_007950319.1"/>
    </source>
</evidence>
<evidence type="ECO:0000259" key="1">
    <source>
        <dbReference type="Pfam" id="PF00021"/>
    </source>
</evidence>
<reference evidence="3" key="1">
    <citation type="submission" date="2025-08" db="UniProtKB">
        <authorList>
            <consortium name="RefSeq"/>
        </authorList>
    </citation>
    <scope>IDENTIFICATION</scope>
</reference>
<sequence length="106" mass="12420">MDKFLLLRHFTFLCCLPSKFQETVQCRMCHLQFPEEKCSRGRGICNADINEACVLVNISRRAYLLDTWLAIMGCQKNCADVQMMHWGIYTVKFRCCRDSNLCNEKL</sequence>
<keyword evidence="2" id="KW-1185">Reference proteome</keyword>
<name>A0A8B7ARK2_ORYAF</name>
<protein>
    <submittedName>
        <fullName evidence="3">Prostate and testis expressed protein 1</fullName>
    </submittedName>
</protein>
<evidence type="ECO:0000313" key="2">
    <source>
        <dbReference type="Proteomes" id="UP000694850"/>
    </source>
</evidence>